<feature type="domain" description="ResB-like" evidence="7">
    <location>
        <begin position="102"/>
        <end position="208"/>
    </location>
</feature>
<evidence type="ECO:0000313" key="9">
    <source>
        <dbReference type="Proteomes" id="UP000595917"/>
    </source>
</evidence>
<keyword evidence="9" id="KW-1185">Reference proteome</keyword>
<evidence type="ECO:0000256" key="2">
    <source>
        <dbReference type="ARBA" id="ARBA00022692"/>
    </source>
</evidence>
<comment type="subcellular location">
    <subcellularLocation>
        <location evidence="1">Membrane</location>
        <topology evidence="1">Multi-pass membrane protein</topology>
    </subcellularLocation>
</comment>
<evidence type="ECO:0000256" key="3">
    <source>
        <dbReference type="ARBA" id="ARBA00022748"/>
    </source>
</evidence>
<dbReference type="Proteomes" id="UP000595917">
    <property type="component" value="Chromosome"/>
</dbReference>
<dbReference type="PANTHER" id="PTHR31566">
    <property type="entry name" value="CYTOCHROME C BIOGENESIS PROTEIN CCS1, CHLOROPLASTIC"/>
    <property type="match status" value="1"/>
</dbReference>
<dbReference type="GO" id="GO:0017004">
    <property type="term" value="P:cytochrome complex assembly"/>
    <property type="evidence" value="ECO:0007669"/>
    <property type="project" value="UniProtKB-KW"/>
</dbReference>
<sequence>MPPKKGGIFRKIFAALRSLRFTIIIIAYIVVAGAVSTLIPQNMDTEYYYSLYSPGLARFITVSGLSHFFSSPAFLVPVGLFFINLLACTLFRFTRELKKKSGRNFGPDILHGGLILFIIAASLSVYHRMDGSVMLAVGQSVILPNGDIMTLEDFEFQKYEDGRPRAWISYVTVSRNGESYLESHPLEVNRPLKLDAFSLYQVSYGNMGGRDYSVIQAVGDPGYTFVVVSLIITGIGIFVTFIPKLRKRKS</sequence>
<keyword evidence="2 6" id="KW-0812">Transmembrane</keyword>
<evidence type="ECO:0000256" key="1">
    <source>
        <dbReference type="ARBA" id="ARBA00004141"/>
    </source>
</evidence>
<keyword evidence="3" id="KW-0201">Cytochrome c-type biogenesis</keyword>
<feature type="transmembrane region" description="Helical" evidence="6">
    <location>
        <begin position="105"/>
        <end position="126"/>
    </location>
</feature>
<evidence type="ECO:0000256" key="4">
    <source>
        <dbReference type="ARBA" id="ARBA00022989"/>
    </source>
</evidence>
<feature type="transmembrane region" description="Helical" evidence="6">
    <location>
        <begin position="222"/>
        <end position="242"/>
    </location>
</feature>
<keyword evidence="4 6" id="KW-1133">Transmembrane helix</keyword>
<dbReference type="InterPro" id="IPR023494">
    <property type="entry name" value="Cyt_c_bgen_Ccs1/CcsB/ResB"/>
</dbReference>
<keyword evidence="5 6" id="KW-0472">Membrane</keyword>
<dbReference type="InterPro" id="IPR007816">
    <property type="entry name" value="ResB-like_domain"/>
</dbReference>
<dbReference type="GO" id="GO:0016020">
    <property type="term" value="C:membrane"/>
    <property type="evidence" value="ECO:0007669"/>
    <property type="project" value="UniProtKB-SubCell"/>
</dbReference>
<dbReference type="AlphaFoldDB" id="A0A7T7XRY9"/>
<organism evidence="8 9">
    <name type="scientific">Breznakiella homolactica</name>
    <dbReference type="NCBI Taxonomy" id="2798577"/>
    <lineage>
        <taxon>Bacteria</taxon>
        <taxon>Pseudomonadati</taxon>
        <taxon>Spirochaetota</taxon>
        <taxon>Spirochaetia</taxon>
        <taxon>Spirochaetales</taxon>
        <taxon>Breznakiellaceae</taxon>
        <taxon>Breznakiella</taxon>
    </lineage>
</organism>
<accession>A0A7T7XRY9</accession>
<feature type="domain" description="ResB-like" evidence="7">
    <location>
        <begin position="19"/>
        <end position="98"/>
    </location>
</feature>
<evidence type="ECO:0000313" key="8">
    <source>
        <dbReference type="EMBL" id="QQO11308.1"/>
    </source>
</evidence>
<evidence type="ECO:0000259" key="7">
    <source>
        <dbReference type="Pfam" id="PF05140"/>
    </source>
</evidence>
<reference evidence="8" key="1">
    <citation type="submission" date="2021-01" db="EMBL/GenBank/DDBJ databases">
        <title>Description of Breznakiella homolactica.</title>
        <authorList>
            <person name="Song Y."/>
            <person name="Brune A."/>
        </authorList>
    </citation>
    <scope>NUCLEOTIDE SEQUENCE</scope>
    <source>
        <strain evidence="8">RmG30</strain>
    </source>
</reference>
<proteinExistence type="predicted"/>
<gene>
    <name evidence="8" type="ORF">JFL75_03535</name>
</gene>
<feature type="transmembrane region" description="Helical" evidence="6">
    <location>
        <begin position="73"/>
        <end position="93"/>
    </location>
</feature>
<dbReference type="EMBL" id="CP067089">
    <property type="protein sequence ID" value="QQO11308.1"/>
    <property type="molecule type" value="Genomic_DNA"/>
</dbReference>
<dbReference type="Pfam" id="PF05140">
    <property type="entry name" value="ResB"/>
    <property type="match status" value="2"/>
</dbReference>
<protein>
    <submittedName>
        <fullName evidence="8">Cytochrome c biogenesis protein ResB</fullName>
    </submittedName>
</protein>
<evidence type="ECO:0000256" key="5">
    <source>
        <dbReference type="ARBA" id="ARBA00023136"/>
    </source>
</evidence>
<feature type="transmembrane region" description="Helical" evidence="6">
    <location>
        <begin position="21"/>
        <end position="39"/>
    </location>
</feature>
<dbReference type="KEGG" id="bhc:JFL75_03535"/>
<evidence type="ECO:0000256" key="6">
    <source>
        <dbReference type="SAM" id="Phobius"/>
    </source>
</evidence>
<name>A0A7T7XRY9_9SPIR</name>